<name>A0A2N5UHV1_9BASI</name>
<evidence type="ECO:0000313" key="3">
    <source>
        <dbReference type="Proteomes" id="UP000235392"/>
    </source>
</evidence>
<dbReference type="EMBL" id="PGCI01000144">
    <property type="protein sequence ID" value="PLW37324.1"/>
    <property type="molecule type" value="Genomic_DNA"/>
</dbReference>
<reference evidence="2 3" key="1">
    <citation type="submission" date="2017-11" db="EMBL/GenBank/DDBJ databases">
        <title>De novo assembly and phasing of dikaryotic genomes from two isolates of Puccinia coronata f. sp. avenae, the causal agent of oat crown rust.</title>
        <authorList>
            <person name="Miller M.E."/>
            <person name="Zhang Y."/>
            <person name="Omidvar V."/>
            <person name="Sperschneider J."/>
            <person name="Schwessinger B."/>
            <person name="Raley C."/>
            <person name="Palmer J.M."/>
            <person name="Garnica D."/>
            <person name="Upadhyaya N."/>
            <person name="Rathjen J."/>
            <person name="Taylor J.M."/>
            <person name="Park R.F."/>
            <person name="Dodds P.N."/>
            <person name="Hirsch C.D."/>
            <person name="Kianian S.F."/>
            <person name="Figueroa M."/>
        </authorList>
    </citation>
    <scope>NUCLEOTIDE SEQUENCE [LARGE SCALE GENOMIC DNA]</scope>
    <source>
        <strain evidence="2">12SD80</strain>
    </source>
</reference>
<dbReference type="AlphaFoldDB" id="A0A2N5UHV1"/>
<feature type="compositionally biased region" description="Low complexity" evidence="1">
    <location>
        <begin position="38"/>
        <end position="63"/>
    </location>
</feature>
<accession>A0A2N5UHV1</accession>
<proteinExistence type="predicted"/>
<organism evidence="2 3">
    <name type="scientific">Puccinia coronata f. sp. avenae</name>
    <dbReference type="NCBI Taxonomy" id="200324"/>
    <lineage>
        <taxon>Eukaryota</taxon>
        <taxon>Fungi</taxon>
        <taxon>Dikarya</taxon>
        <taxon>Basidiomycota</taxon>
        <taxon>Pucciniomycotina</taxon>
        <taxon>Pucciniomycetes</taxon>
        <taxon>Pucciniales</taxon>
        <taxon>Pucciniaceae</taxon>
        <taxon>Puccinia</taxon>
    </lineage>
</organism>
<protein>
    <submittedName>
        <fullName evidence="2">Uncharacterized protein</fullName>
    </submittedName>
</protein>
<evidence type="ECO:0000313" key="2">
    <source>
        <dbReference type="EMBL" id="PLW37324.1"/>
    </source>
</evidence>
<feature type="region of interest" description="Disordered" evidence="1">
    <location>
        <begin position="83"/>
        <end position="179"/>
    </location>
</feature>
<feature type="region of interest" description="Disordered" evidence="1">
    <location>
        <begin position="29"/>
        <end position="63"/>
    </location>
</feature>
<evidence type="ECO:0000256" key="1">
    <source>
        <dbReference type="SAM" id="MobiDB-lite"/>
    </source>
</evidence>
<gene>
    <name evidence="2" type="ORF">PCASD_09664</name>
</gene>
<comment type="caution">
    <text evidence="2">The sequence shown here is derived from an EMBL/GenBank/DDBJ whole genome shotgun (WGS) entry which is preliminary data.</text>
</comment>
<feature type="compositionally biased region" description="Pro residues" evidence="1">
    <location>
        <begin position="91"/>
        <end position="130"/>
    </location>
</feature>
<sequence length="196" mass="20649">MAMAIAFGNWKTTNPSPSTCSCRATLAPHSWQLPTHNPPTGSEEGPPSSPTVLSPSSMDLPLLDIPLQPRFDRCLSASIHAPANAPQADISPPPAPPSTRVPTPLATPPLLIPLPPSPPVPISPTAPPPGDPKKRYNHCPTPPFPPVSVTLVPSGSDLVPARPSTDQTPTSPLCRCSGQERRAPDRYGVELLLMVE</sequence>
<dbReference type="Proteomes" id="UP000235392">
    <property type="component" value="Unassembled WGS sequence"/>
</dbReference>